<proteinExistence type="predicted"/>
<dbReference type="AlphaFoldDB" id="A0A917A407"/>
<keyword evidence="2" id="KW-1185">Reference proteome</keyword>
<accession>A0A917A407</accession>
<dbReference type="Proteomes" id="UP000644699">
    <property type="component" value="Unassembled WGS sequence"/>
</dbReference>
<evidence type="ECO:0000313" key="2">
    <source>
        <dbReference type="Proteomes" id="UP000644699"/>
    </source>
</evidence>
<name>A0A917A407_9HYPH</name>
<organism evidence="1 2">
    <name type="scientific">Aureimonas endophytica</name>
    <dbReference type="NCBI Taxonomy" id="2027858"/>
    <lineage>
        <taxon>Bacteria</taxon>
        <taxon>Pseudomonadati</taxon>
        <taxon>Pseudomonadota</taxon>
        <taxon>Alphaproteobacteria</taxon>
        <taxon>Hyphomicrobiales</taxon>
        <taxon>Aurantimonadaceae</taxon>
        <taxon>Aureimonas</taxon>
    </lineage>
</organism>
<dbReference type="EMBL" id="BMIQ01000020">
    <property type="protein sequence ID" value="GGE25482.1"/>
    <property type="molecule type" value="Genomic_DNA"/>
</dbReference>
<reference evidence="1" key="2">
    <citation type="submission" date="2020-09" db="EMBL/GenBank/DDBJ databases">
        <authorList>
            <person name="Sun Q."/>
            <person name="Zhou Y."/>
        </authorList>
    </citation>
    <scope>NUCLEOTIDE SEQUENCE</scope>
    <source>
        <strain evidence="1">CGMCC 1.15367</strain>
    </source>
</reference>
<protein>
    <submittedName>
        <fullName evidence="1">Uncharacterized protein</fullName>
    </submittedName>
</protein>
<evidence type="ECO:0000313" key="1">
    <source>
        <dbReference type="EMBL" id="GGE25482.1"/>
    </source>
</evidence>
<reference evidence="1" key="1">
    <citation type="journal article" date="2014" name="Int. J. Syst. Evol. Microbiol.">
        <title>Complete genome sequence of Corynebacterium casei LMG S-19264T (=DSM 44701T), isolated from a smear-ripened cheese.</title>
        <authorList>
            <consortium name="US DOE Joint Genome Institute (JGI-PGF)"/>
            <person name="Walter F."/>
            <person name="Albersmeier A."/>
            <person name="Kalinowski J."/>
            <person name="Ruckert C."/>
        </authorList>
    </citation>
    <scope>NUCLEOTIDE SEQUENCE</scope>
    <source>
        <strain evidence="1">CGMCC 1.15367</strain>
    </source>
</reference>
<sequence>MLSISGSYVDLSREHILNNVTMGISSKVTTHHMPDHRKIVLNSGRVHQIERLSELRKTSLAGAVETLVADRVKAGEIPPGFPAFKIARENERLVIVLDGHELSPVAPDAASKFGAELVVLAGRPAGSASLDLGDENVLVARCSGYGFTISAGGARLTVSRSMLAEIGEQILEAAR</sequence>
<comment type="caution">
    <text evidence="1">The sequence shown here is derived from an EMBL/GenBank/DDBJ whole genome shotgun (WGS) entry which is preliminary data.</text>
</comment>
<gene>
    <name evidence="1" type="ORF">GCM10011390_51160</name>
</gene>